<dbReference type="GO" id="GO:0006633">
    <property type="term" value="P:fatty acid biosynthetic process"/>
    <property type="evidence" value="ECO:0007669"/>
    <property type="project" value="UniProtKB-UniPathway"/>
</dbReference>
<dbReference type="PANTHER" id="PTHR45266">
    <property type="entry name" value="OXALOACETATE DECARBOXYLASE ALPHA CHAIN"/>
    <property type="match status" value="1"/>
</dbReference>
<dbReference type="Gene3D" id="2.40.50.100">
    <property type="match status" value="1"/>
</dbReference>
<dbReference type="UniPathway" id="UPA00094"/>
<dbReference type="PANTHER" id="PTHR45266:SF3">
    <property type="entry name" value="OXALOACETATE DECARBOXYLASE ALPHA CHAIN"/>
    <property type="match status" value="1"/>
</dbReference>
<dbReference type="SUPFAM" id="SSF51230">
    <property type="entry name" value="Single hybrid motif"/>
    <property type="match status" value="1"/>
</dbReference>
<dbReference type="PRINTS" id="PR01071">
    <property type="entry name" value="ACOABIOTINCC"/>
</dbReference>
<dbReference type="InterPro" id="IPR001882">
    <property type="entry name" value="Biotin_BS"/>
</dbReference>
<dbReference type="Pfam" id="PF00364">
    <property type="entry name" value="Biotin_lipoyl"/>
    <property type="match status" value="1"/>
</dbReference>
<keyword evidence="4 9" id="KW-0444">Lipid biosynthesis</keyword>
<evidence type="ECO:0000256" key="6">
    <source>
        <dbReference type="ARBA" id="ARBA00023098"/>
    </source>
</evidence>
<dbReference type="AlphaFoldDB" id="W6M906"/>
<dbReference type="InterPro" id="IPR011053">
    <property type="entry name" value="Single_hybrid_motif"/>
</dbReference>
<proteinExistence type="predicted"/>
<evidence type="ECO:0000256" key="5">
    <source>
        <dbReference type="ARBA" id="ARBA00022832"/>
    </source>
</evidence>
<accession>W6M906</accession>
<evidence type="ECO:0000256" key="1">
    <source>
        <dbReference type="ARBA" id="ARBA00003761"/>
    </source>
</evidence>
<keyword evidence="8 9" id="KW-0092">Biotin</keyword>
<dbReference type="InterPro" id="IPR001249">
    <property type="entry name" value="AcCoA_biotinCC"/>
</dbReference>
<evidence type="ECO:0000256" key="7">
    <source>
        <dbReference type="ARBA" id="ARBA00023160"/>
    </source>
</evidence>
<organism evidence="12 13">
    <name type="scientific">Candidatus Competibacter denitrificans Run_A_D11</name>
    <dbReference type="NCBI Taxonomy" id="1400863"/>
    <lineage>
        <taxon>Bacteria</taxon>
        <taxon>Pseudomonadati</taxon>
        <taxon>Pseudomonadota</taxon>
        <taxon>Gammaproteobacteria</taxon>
        <taxon>Candidatus Competibacteraceae</taxon>
        <taxon>Candidatus Competibacter</taxon>
    </lineage>
</organism>
<evidence type="ECO:0000313" key="12">
    <source>
        <dbReference type="EMBL" id="CDI02225.1"/>
    </source>
</evidence>
<evidence type="ECO:0000256" key="2">
    <source>
        <dbReference type="ARBA" id="ARBA00005194"/>
    </source>
</evidence>
<evidence type="ECO:0000259" key="11">
    <source>
        <dbReference type="PROSITE" id="PS50968"/>
    </source>
</evidence>
<dbReference type="GO" id="GO:0003989">
    <property type="term" value="F:acetyl-CoA carboxylase activity"/>
    <property type="evidence" value="ECO:0007669"/>
    <property type="project" value="InterPro"/>
</dbReference>
<evidence type="ECO:0000256" key="10">
    <source>
        <dbReference type="SAM" id="MobiDB-lite"/>
    </source>
</evidence>
<evidence type="ECO:0000313" key="13">
    <source>
        <dbReference type="Proteomes" id="UP000035760"/>
    </source>
</evidence>
<dbReference type="EMBL" id="CBTJ020000033">
    <property type="protein sequence ID" value="CDI02225.1"/>
    <property type="molecule type" value="Genomic_DNA"/>
</dbReference>
<dbReference type="InterPro" id="IPR050709">
    <property type="entry name" value="Biotin_Carboxyl_Carrier/Decarb"/>
</dbReference>
<evidence type="ECO:0000256" key="9">
    <source>
        <dbReference type="RuleBase" id="RU364072"/>
    </source>
</evidence>
<keyword evidence="6 9" id="KW-0443">Lipid metabolism</keyword>
<gene>
    <name evidence="12" type="primary">accB</name>
    <name evidence="12" type="ORF">BN873_270021</name>
</gene>
<dbReference type="PROSITE" id="PS00188">
    <property type="entry name" value="BIOTIN"/>
    <property type="match status" value="1"/>
</dbReference>
<sequence length="164" mass="17575">MPMDIRKIKKLIDLLEASGVAEIEIKEGEDSVRITRHPQPGTTPPTTAPQPLWNAPAYSPAAAMPAQAPAPSTVPLGLLEAAPEAIKGHILRSPMVGTFYRSASPGSKPFVEIGQQVNAGDPVCIIEAMKMFNQIEADQTGTVTRILAENGQPIEYDQPLLVIE</sequence>
<dbReference type="GO" id="GO:0009317">
    <property type="term" value="C:acetyl-CoA carboxylase complex"/>
    <property type="evidence" value="ECO:0007669"/>
    <property type="project" value="InterPro"/>
</dbReference>
<feature type="region of interest" description="Disordered" evidence="10">
    <location>
        <begin position="31"/>
        <end position="56"/>
    </location>
</feature>
<dbReference type="Proteomes" id="UP000035760">
    <property type="component" value="Unassembled WGS sequence"/>
</dbReference>
<dbReference type="NCBIfam" id="TIGR00531">
    <property type="entry name" value="BCCP"/>
    <property type="match status" value="1"/>
</dbReference>
<evidence type="ECO:0000256" key="3">
    <source>
        <dbReference type="ARBA" id="ARBA00017562"/>
    </source>
</evidence>
<keyword evidence="13" id="KW-1185">Reference proteome</keyword>
<dbReference type="STRING" id="1400863.BN873_270021"/>
<dbReference type="InterPro" id="IPR000089">
    <property type="entry name" value="Biotin_lipoyl"/>
</dbReference>
<comment type="caution">
    <text evidence="12">The sequence shown here is derived from an EMBL/GenBank/DDBJ whole genome shotgun (WGS) entry which is preliminary data.</text>
</comment>
<protein>
    <recommendedName>
        <fullName evidence="3 9">Biotin carboxyl carrier protein of acetyl-CoA carboxylase</fullName>
    </recommendedName>
</protein>
<dbReference type="FunFam" id="2.40.50.100:FF:000003">
    <property type="entry name" value="Acetyl-CoA carboxylase biotin carboxyl carrier protein"/>
    <property type="match status" value="1"/>
</dbReference>
<dbReference type="CDD" id="cd06850">
    <property type="entry name" value="biotinyl_domain"/>
    <property type="match status" value="1"/>
</dbReference>
<name>W6M906_9GAMM</name>
<reference evidence="12" key="2">
    <citation type="submission" date="2014-03" db="EMBL/GenBank/DDBJ databases">
        <title>Candidatus Competibacter-lineage genomes retrieved from metagenomes reveal functional metabolic diversity.</title>
        <authorList>
            <person name="McIlroy S.J."/>
            <person name="Albertsen M."/>
            <person name="Andresen E.K."/>
            <person name="Saunders A.M."/>
            <person name="Kristiansen R."/>
            <person name="Stokholm-Bjerregaard M."/>
            <person name="Nielsen K.L."/>
            <person name="Nielsen P.H."/>
        </authorList>
    </citation>
    <scope>NUCLEOTIDE SEQUENCE</scope>
    <source>
        <strain evidence="12">Run_A_D11</strain>
    </source>
</reference>
<feature type="domain" description="Lipoyl-binding" evidence="11">
    <location>
        <begin position="88"/>
        <end position="164"/>
    </location>
</feature>
<comment type="function">
    <text evidence="1 9">This protein is a component of the acetyl coenzyme A carboxylase complex; first, biotin carboxylase catalyzes the carboxylation of the carrier protein and then the transcarboxylase transfers the carboxyl group to form malonyl-CoA.</text>
</comment>
<evidence type="ECO:0000256" key="8">
    <source>
        <dbReference type="ARBA" id="ARBA00023267"/>
    </source>
</evidence>
<reference evidence="12" key="1">
    <citation type="submission" date="2013-07" db="EMBL/GenBank/DDBJ databases">
        <authorList>
            <person name="McIlroy S."/>
        </authorList>
    </citation>
    <scope>NUCLEOTIDE SEQUENCE [LARGE SCALE GENOMIC DNA]</scope>
    <source>
        <strain evidence="12">Run_A_D11</strain>
    </source>
</reference>
<comment type="pathway">
    <text evidence="2 9">Lipid metabolism; fatty acid biosynthesis.</text>
</comment>
<keyword evidence="7 9" id="KW-0275">Fatty acid biosynthesis</keyword>
<evidence type="ECO:0000256" key="4">
    <source>
        <dbReference type="ARBA" id="ARBA00022516"/>
    </source>
</evidence>
<keyword evidence="5 9" id="KW-0276">Fatty acid metabolism</keyword>
<dbReference type="PROSITE" id="PS50968">
    <property type="entry name" value="BIOTINYL_LIPOYL"/>
    <property type="match status" value="1"/>
</dbReference>